<dbReference type="SUPFAM" id="SSF52540">
    <property type="entry name" value="P-loop containing nucleoside triphosphate hydrolases"/>
    <property type="match status" value="1"/>
</dbReference>
<dbReference type="Pfam" id="PF00005">
    <property type="entry name" value="ABC_tran"/>
    <property type="match status" value="1"/>
</dbReference>
<dbReference type="PROSITE" id="PS00211">
    <property type="entry name" value="ABC_TRANSPORTER_1"/>
    <property type="match status" value="1"/>
</dbReference>
<dbReference type="GO" id="GO:0006826">
    <property type="term" value="P:iron ion transport"/>
    <property type="evidence" value="ECO:0007669"/>
    <property type="project" value="UniProtKB-KW"/>
</dbReference>
<keyword evidence="2" id="KW-0813">Transport</keyword>
<dbReference type="CDD" id="cd03214">
    <property type="entry name" value="ABC_Iron-Siderophores_B12_Hemin"/>
    <property type="match status" value="1"/>
</dbReference>
<evidence type="ECO:0000256" key="9">
    <source>
        <dbReference type="ARBA" id="ARBA00023136"/>
    </source>
</evidence>
<evidence type="ECO:0000256" key="3">
    <source>
        <dbReference type="ARBA" id="ARBA00022475"/>
    </source>
</evidence>
<evidence type="ECO:0000256" key="6">
    <source>
        <dbReference type="ARBA" id="ARBA00022840"/>
    </source>
</evidence>
<dbReference type="GO" id="GO:0016887">
    <property type="term" value="F:ATP hydrolysis activity"/>
    <property type="evidence" value="ECO:0007669"/>
    <property type="project" value="InterPro"/>
</dbReference>
<dbReference type="PROSITE" id="PS50893">
    <property type="entry name" value="ABC_TRANSPORTER_2"/>
    <property type="match status" value="1"/>
</dbReference>
<dbReference type="Proteomes" id="UP000219994">
    <property type="component" value="Unassembled WGS sequence"/>
</dbReference>
<keyword evidence="4" id="KW-0410">Iron transport</keyword>
<evidence type="ECO:0000256" key="1">
    <source>
        <dbReference type="ARBA" id="ARBA00004202"/>
    </source>
</evidence>
<feature type="domain" description="ABC transporter" evidence="10">
    <location>
        <begin position="6"/>
        <end position="242"/>
    </location>
</feature>
<keyword evidence="7" id="KW-0408">Iron</keyword>
<evidence type="ECO:0000256" key="5">
    <source>
        <dbReference type="ARBA" id="ARBA00022741"/>
    </source>
</evidence>
<name>A0A2A6FSI1_9MICO</name>
<evidence type="ECO:0000256" key="7">
    <source>
        <dbReference type="ARBA" id="ARBA00023004"/>
    </source>
</evidence>
<evidence type="ECO:0000256" key="2">
    <source>
        <dbReference type="ARBA" id="ARBA00022448"/>
    </source>
</evidence>
<evidence type="ECO:0000313" key="11">
    <source>
        <dbReference type="EMBL" id="PDQ35383.1"/>
    </source>
</evidence>
<dbReference type="PANTHER" id="PTHR42771">
    <property type="entry name" value="IRON(3+)-HYDROXAMATE IMPORT ATP-BINDING PROTEIN FHUC"/>
    <property type="match status" value="1"/>
</dbReference>
<dbReference type="InterPro" id="IPR003439">
    <property type="entry name" value="ABC_transporter-like_ATP-bd"/>
</dbReference>
<dbReference type="Gene3D" id="3.40.50.300">
    <property type="entry name" value="P-loop containing nucleotide triphosphate hydrolases"/>
    <property type="match status" value="1"/>
</dbReference>
<dbReference type="InterPro" id="IPR017871">
    <property type="entry name" value="ABC_transporter-like_CS"/>
</dbReference>
<dbReference type="AlphaFoldDB" id="A0A2A6FSI1"/>
<keyword evidence="9" id="KW-0472">Membrane</keyword>
<dbReference type="InterPro" id="IPR051535">
    <property type="entry name" value="Siderophore_ABC-ATPase"/>
</dbReference>
<sequence>MTDNRLVAEEISVSYNSTRILHDVSVAFPPGRITAILGPNGCGKSTLLRAVARLHPLDAGRVMCGDTDMSTLSRRACARLIGVLPQSAIVPDGVRVADLVARGRYPHQGWFGRDSSDDDAVVLSALTATGMVELAHRPVDELSGGQRQRAWVAMVLAQDTDILLLDEPTTSLDIAHQIDLLDVLAARNRERGASVIMVLHELALAARYADHLLVMHGGRIIAAGAPHEVLTVDTVRRAFGLESCIIADPVTETPMVVPVSTLH</sequence>
<comment type="subcellular location">
    <subcellularLocation>
        <location evidence="1">Cell membrane</location>
        <topology evidence="1">Peripheral membrane protein</topology>
    </subcellularLocation>
</comment>
<keyword evidence="6 11" id="KW-0067">ATP-binding</keyword>
<organism evidence="11 12">
    <name type="scientific">Candidatus Lumbricidiphila eiseniae</name>
    <dbReference type="NCBI Taxonomy" id="1969409"/>
    <lineage>
        <taxon>Bacteria</taxon>
        <taxon>Bacillati</taxon>
        <taxon>Actinomycetota</taxon>
        <taxon>Actinomycetes</taxon>
        <taxon>Micrococcales</taxon>
        <taxon>Microbacteriaceae</taxon>
        <taxon>Candidatus Lumbricidiphila</taxon>
    </lineage>
</organism>
<evidence type="ECO:0000259" key="10">
    <source>
        <dbReference type="PROSITE" id="PS50893"/>
    </source>
</evidence>
<evidence type="ECO:0000256" key="4">
    <source>
        <dbReference type="ARBA" id="ARBA00022496"/>
    </source>
</evidence>
<evidence type="ECO:0000256" key="8">
    <source>
        <dbReference type="ARBA" id="ARBA00023065"/>
    </source>
</evidence>
<reference evidence="12" key="1">
    <citation type="submission" date="2017-03" db="EMBL/GenBank/DDBJ databases">
        <authorList>
            <person name="Lund M.B."/>
        </authorList>
    </citation>
    <scope>NUCLEOTIDE SEQUENCE [LARGE SCALE GENOMIC DNA]</scope>
</reference>
<dbReference type="GO" id="GO:0005886">
    <property type="term" value="C:plasma membrane"/>
    <property type="evidence" value="ECO:0007669"/>
    <property type="project" value="UniProtKB-SubCell"/>
</dbReference>
<dbReference type="PANTHER" id="PTHR42771:SF2">
    <property type="entry name" value="IRON(3+)-HYDROXAMATE IMPORT ATP-BINDING PROTEIN FHUC"/>
    <property type="match status" value="1"/>
</dbReference>
<evidence type="ECO:0000313" key="12">
    <source>
        <dbReference type="Proteomes" id="UP000219994"/>
    </source>
</evidence>
<dbReference type="FunFam" id="3.40.50.300:FF:000134">
    <property type="entry name" value="Iron-enterobactin ABC transporter ATP-binding protein"/>
    <property type="match status" value="1"/>
</dbReference>
<dbReference type="EMBL" id="NAEP01000034">
    <property type="protein sequence ID" value="PDQ35383.1"/>
    <property type="molecule type" value="Genomic_DNA"/>
</dbReference>
<protein>
    <submittedName>
        <fullName evidence="11">Iron dicitrate ABC transporter ATP-binding protein</fullName>
    </submittedName>
</protein>
<dbReference type="SMART" id="SM00382">
    <property type="entry name" value="AAA"/>
    <property type="match status" value="1"/>
</dbReference>
<dbReference type="InterPro" id="IPR027417">
    <property type="entry name" value="P-loop_NTPase"/>
</dbReference>
<comment type="caution">
    <text evidence="11">The sequence shown here is derived from an EMBL/GenBank/DDBJ whole genome shotgun (WGS) entry which is preliminary data.</text>
</comment>
<accession>A0A2A6FSI1</accession>
<keyword evidence="8" id="KW-0406">Ion transport</keyword>
<keyword evidence="3" id="KW-1003">Cell membrane</keyword>
<proteinExistence type="predicted"/>
<dbReference type="GO" id="GO:0005524">
    <property type="term" value="F:ATP binding"/>
    <property type="evidence" value="ECO:0007669"/>
    <property type="project" value="UniProtKB-KW"/>
</dbReference>
<dbReference type="InterPro" id="IPR003593">
    <property type="entry name" value="AAA+_ATPase"/>
</dbReference>
<gene>
    <name evidence="11" type="ORF">B5766_06040</name>
</gene>
<keyword evidence="5" id="KW-0547">Nucleotide-binding</keyword>